<dbReference type="InterPro" id="IPR013534">
    <property type="entry name" value="Starch_synth_cat_dom"/>
</dbReference>
<keyword evidence="6 7" id="KW-0320">Glycogen biosynthesis</keyword>
<accession>A3ILS2</accession>
<evidence type="ECO:0000256" key="8">
    <source>
        <dbReference type="SAM" id="MobiDB-lite"/>
    </source>
</evidence>
<evidence type="ECO:0000313" key="12">
    <source>
        <dbReference type="Proteomes" id="UP000003781"/>
    </source>
</evidence>
<dbReference type="OrthoDB" id="9808590at2"/>
<feature type="domain" description="Starch synthase catalytic" evidence="10">
    <location>
        <begin position="2"/>
        <end position="214"/>
    </location>
</feature>
<evidence type="ECO:0000256" key="3">
    <source>
        <dbReference type="ARBA" id="ARBA00010281"/>
    </source>
</evidence>
<feature type="compositionally biased region" description="Polar residues" evidence="8">
    <location>
        <begin position="584"/>
        <end position="594"/>
    </location>
</feature>
<dbReference type="AlphaFoldDB" id="A3ILS2"/>
<keyword evidence="12" id="KW-1185">Reference proteome</keyword>
<evidence type="ECO:0000259" key="9">
    <source>
        <dbReference type="Pfam" id="PF00534"/>
    </source>
</evidence>
<feature type="binding site" evidence="7">
    <location>
        <position position="15"/>
    </location>
    <ligand>
        <name>ADP-alpha-D-glucose</name>
        <dbReference type="ChEBI" id="CHEBI:57498"/>
    </ligand>
</feature>
<dbReference type="InterPro" id="IPR001296">
    <property type="entry name" value="Glyco_trans_1"/>
</dbReference>
<dbReference type="Gene3D" id="3.40.50.2000">
    <property type="entry name" value="Glycogen Phosphorylase B"/>
    <property type="match status" value="2"/>
</dbReference>
<dbReference type="Pfam" id="PF08323">
    <property type="entry name" value="Glyco_transf_5"/>
    <property type="match status" value="1"/>
</dbReference>
<dbReference type="Pfam" id="PF00534">
    <property type="entry name" value="Glycos_transf_1"/>
    <property type="match status" value="1"/>
</dbReference>
<evidence type="ECO:0000313" key="11">
    <source>
        <dbReference type="EMBL" id="EAZ92723.1"/>
    </source>
</evidence>
<feature type="compositionally biased region" description="Polar residues" evidence="8">
    <location>
        <begin position="637"/>
        <end position="656"/>
    </location>
</feature>
<evidence type="ECO:0000256" key="2">
    <source>
        <dbReference type="ARBA" id="ARBA00002764"/>
    </source>
</evidence>
<evidence type="ECO:0000256" key="7">
    <source>
        <dbReference type="HAMAP-Rule" id="MF_00484"/>
    </source>
</evidence>
<organism evidence="11 12">
    <name type="scientific">Crocosphaera chwakensis CCY0110</name>
    <dbReference type="NCBI Taxonomy" id="391612"/>
    <lineage>
        <taxon>Bacteria</taxon>
        <taxon>Bacillati</taxon>
        <taxon>Cyanobacteriota</taxon>
        <taxon>Cyanophyceae</taxon>
        <taxon>Oscillatoriophycideae</taxon>
        <taxon>Chroococcales</taxon>
        <taxon>Aphanothecaceae</taxon>
        <taxon>Crocosphaera</taxon>
        <taxon>Crocosphaera chwakensis</taxon>
    </lineage>
</organism>
<sequence length="656" mass="74823">MRILFVGAEVAPLAKAGGMGDVIGALPKVLHQLGYDVRILMPYYGFLDDKIEIPSEPIWKSNAMSQEFSVHQTTLPKSNVPLYLLKHHSFAPRRIYGDDEYWRFTFFSNAAAEFAWNCWKPNIIHCHDWHTGMIPVWMHETPDITTVFTIHNLAYQGPGRGFIEHHSWCPWYMDGDNAMAAGIKFAGRITTVSPTYAQQIQTPAYGERLDGLLSYVNQNLVGILNGIDMDVYNPAEDQLIYQTFTPYTLEKRIANKIGLQEETGLEINKEAFVMGMVTRLVEQKGIDLILQILDRFMAHTNSQLVVLGSGDHYYENQLWQLSARYPGRVSVQILYNDVLSRRIFAGSDVFLMPSRFEPCGISQLFAMRYGCIPIVRRTGGLGDTVTFYDPIHQEGTGYCFDHYEPLDLLVCMIRAWEGFRFKADWIKLQQRCMNQDFSWYKSAAEYIKIYKELSGEPGQLTPEEQDKINALIKKNLTWNGNTDESLKEQVIEDQTKHDNEISEQESTETQTDILQETTNVEEVKPESLSSDRTSEVEDTEKEEEKNSNVEQIKLENSSSDLSSLESKNIEKEEEKNSNVEQIKSENTPSDLSSPENKNTEEEGKKNSNIEQIESQNLLPKTNSSEITSLKTGDEKSTMPTENMRATISLSQTNYSD</sequence>
<feature type="compositionally biased region" description="Polar residues" evidence="8">
    <location>
        <begin position="609"/>
        <end position="630"/>
    </location>
</feature>
<comment type="pathway">
    <text evidence="7">Glycan biosynthesis; glycogen biosynthesis.</text>
</comment>
<dbReference type="EC" id="2.4.1.21" evidence="7"/>
<gene>
    <name evidence="7 11" type="primary">glgA</name>
    <name evidence="11" type="ORF">CY0110_24191</name>
</gene>
<dbReference type="GO" id="GO:0005978">
    <property type="term" value="P:glycogen biosynthetic process"/>
    <property type="evidence" value="ECO:0007669"/>
    <property type="project" value="UniProtKB-UniRule"/>
</dbReference>
<comment type="function">
    <text evidence="2 7">Synthesizes alpha-1,4-glucan chains using ADP-glucose.</text>
</comment>
<evidence type="ECO:0000256" key="4">
    <source>
        <dbReference type="ARBA" id="ARBA00022676"/>
    </source>
</evidence>
<evidence type="ECO:0000256" key="1">
    <source>
        <dbReference type="ARBA" id="ARBA00001478"/>
    </source>
</evidence>
<feature type="compositionally biased region" description="Basic and acidic residues" evidence="8">
    <location>
        <begin position="567"/>
        <end position="577"/>
    </location>
</feature>
<dbReference type="GO" id="GO:0009011">
    <property type="term" value="F:alpha-1,4-glucan glucosyltransferase (ADP-glucose donor) activity"/>
    <property type="evidence" value="ECO:0007669"/>
    <property type="project" value="UniProtKB-UniRule"/>
</dbReference>
<dbReference type="PANTHER" id="PTHR45825:SF11">
    <property type="entry name" value="ALPHA AMYLASE DOMAIN-CONTAINING PROTEIN"/>
    <property type="match status" value="1"/>
</dbReference>
<keyword evidence="4 7" id="KW-0328">Glycosyltransferase</keyword>
<dbReference type="SUPFAM" id="SSF53756">
    <property type="entry name" value="UDP-Glycosyltransferase/glycogen phosphorylase"/>
    <property type="match status" value="1"/>
</dbReference>
<dbReference type="HAMAP" id="MF_00484">
    <property type="entry name" value="Glycogen_synth"/>
    <property type="match status" value="1"/>
</dbReference>
<proteinExistence type="inferred from homology"/>
<evidence type="ECO:0000259" key="10">
    <source>
        <dbReference type="Pfam" id="PF08323"/>
    </source>
</evidence>
<dbReference type="Proteomes" id="UP000003781">
    <property type="component" value="Unassembled WGS sequence"/>
</dbReference>
<evidence type="ECO:0000256" key="6">
    <source>
        <dbReference type="ARBA" id="ARBA00023056"/>
    </source>
</evidence>
<dbReference type="InterPro" id="IPR011835">
    <property type="entry name" value="GS/SS"/>
</dbReference>
<dbReference type="CDD" id="cd03791">
    <property type="entry name" value="GT5_Glycogen_synthase_DULL1-like"/>
    <property type="match status" value="1"/>
</dbReference>
<dbReference type="eggNOG" id="COG0297">
    <property type="taxonomic scope" value="Bacteria"/>
</dbReference>
<feature type="region of interest" description="Disordered" evidence="8">
    <location>
        <begin position="495"/>
        <end position="656"/>
    </location>
</feature>
<dbReference type="EMBL" id="AAXW01000005">
    <property type="protein sequence ID" value="EAZ92723.1"/>
    <property type="molecule type" value="Genomic_DNA"/>
</dbReference>
<comment type="similarity">
    <text evidence="3 7">Belongs to the glycosyltransferase 1 family. Bacterial/plant glycogen synthase subfamily.</text>
</comment>
<dbReference type="PANTHER" id="PTHR45825">
    <property type="entry name" value="GRANULE-BOUND STARCH SYNTHASE 1, CHLOROPLASTIC/AMYLOPLASTIC"/>
    <property type="match status" value="1"/>
</dbReference>
<protein>
    <recommendedName>
        <fullName evidence="7">Glycogen synthase</fullName>
        <ecNumber evidence="7">2.4.1.21</ecNumber>
    </recommendedName>
    <alternativeName>
        <fullName evidence="7">Starch [bacterial glycogen] synthase</fullName>
    </alternativeName>
</protein>
<feature type="compositionally biased region" description="Basic and acidic residues" evidence="8">
    <location>
        <begin position="597"/>
        <end position="607"/>
    </location>
</feature>
<reference evidence="11 12" key="1">
    <citation type="submission" date="2007-03" db="EMBL/GenBank/DDBJ databases">
        <authorList>
            <person name="Stal L."/>
            <person name="Ferriera S."/>
            <person name="Johnson J."/>
            <person name="Kravitz S."/>
            <person name="Beeson K."/>
            <person name="Sutton G."/>
            <person name="Rogers Y.-H."/>
            <person name="Friedman R."/>
            <person name="Frazier M."/>
            <person name="Venter J.C."/>
        </authorList>
    </citation>
    <scope>NUCLEOTIDE SEQUENCE [LARGE SCALE GENOMIC DNA]</scope>
    <source>
        <strain evidence="11 12">CCY0110</strain>
    </source>
</reference>
<feature type="compositionally biased region" description="Low complexity" evidence="8">
    <location>
        <begin position="554"/>
        <end position="566"/>
    </location>
</feature>
<comment type="catalytic activity">
    <reaction evidence="1 7">
        <text>[(1-&gt;4)-alpha-D-glucosyl](n) + ADP-alpha-D-glucose = [(1-&gt;4)-alpha-D-glucosyl](n+1) + ADP + H(+)</text>
        <dbReference type="Rhea" id="RHEA:18189"/>
        <dbReference type="Rhea" id="RHEA-COMP:9584"/>
        <dbReference type="Rhea" id="RHEA-COMP:9587"/>
        <dbReference type="ChEBI" id="CHEBI:15378"/>
        <dbReference type="ChEBI" id="CHEBI:15444"/>
        <dbReference type="ChEBI" id="CHEBI:57498"/>
        <dbReference type="ChEBI" id="CHEBI:456216"/>
        <dbReference type="EC" id="2.4.1.21"/>
    </reaction>
</comment>
<name>A3ILS2_9CHRO</name>
<evidence type="ECO:0000256" key="5">
    <source>
        <dbReference type="ARBA" id="ARBA00022679"/>
    </source>
</evidence>
<keyword evidence="5 7" id="KW-0808">Transferase</keyword>
<dbReference type="NCBIfam" id="TIGR02095">
    <property type="entry name" value="glgA"/>
    <property type="match status" value="1"/>
</dbReference>
<comment type="caution">
    <text evidence="11">The sequence shown here is derived from an EMBL/GenBank/DDBJ whole genome shotgun (WGS) entry which is preliminary data.</text>
</comment>
<dbReference type="GO" id="GO:0004373">
    <property type="term" value="F:alpha-1,4-glucan glucosyltransferase (UDP-glucose donor) activity"/>
    <property type="evidence" value="ECO:0007669"/>
    <property type="project" value="InterPro"/>
</dbReference>
<dbReference type="UniPathway" id="UPA00164"/>
<feature type="domain" description="Glycosyl transferase family 1" evidence="9">
    <location>
        <begin position="265"/>
        <end position="405"/>
    </location>
</feature>
<dbReference type="NCBIfam" id="NF001900">
    <property type="entry name" value="PRK00654.1-3"/>
    <property type="match status" value="1"/>
</dbReference>